<feature type="transmembrane region" description="Helical" evidence="8">
    <location>
        <begin position="397"/>
        <end position="417"/>
    </location>
</feature>
<keyword evidence="11" id="KW-1185">Reference proteome</keyword>
<dbReference type="PANTHER" id="PTHR23517">
    <property type="entry name" value="RESISTANCE PROTEIN MDTM, PUTATIVE-RELATED-RELATED"/>
    <property type="match status" value="1"/>
</dbReference>
<feature type="transmembrane region" description="Helical" evidence="8">
    <location>
        <begin position="68"/>
        <end position="86"/>
    </location>
</feature>
<dbReference type="InterPro" id="IPR020846">
    <property type="entry name" value="MFS_dom"/>
</dbReference>
<feature type="transmembrane region" description="Helical" evidence="8">
    <location>
        <begin position="160"/>
        <end position="181"/>
    </location>
</feature>
<name>A0ABU5KEE5_9ACTN</name>
<feature type="transmembrane region" description="Helical" evidence="8">
    <location>
        <begin position="237"/>
        <end position="261"/>
    </location>
</feature>
<feature type="transmembrane region" description="Helical" evidence="8">
    <location>
        <begin position="98"/>
        <end position="115"/>
    </location>
</feature>
<evidence type="ECO:0000256" key="3">
    <source>
        <dbReference type="ARBA" id="ARBA00022475"/>
    </source>
</evidence>
<evidence type="ECO:0000313" key="10">
    <source>
        <dbReference type="EMBL" id="MDZ5663214.1"/>
    </source>
</evidence>
<evidence type="ECO:0000256" key="7">
    <source>
        <dbReference type="SAM" id="MobiDB-lite"/>
    </source>
</evidence>
<keyword evidence="4 8" id="KW-0812">Transmembrane</keyword>
<dbReference type="RefSeq" id="WP_322425050.1">
    <property type="nucleotide sequence ID" value="NZ_JAXQPW010000006.1"/>
</dbReference>
<feature type="domain" description="Major facilitator superfamily (MFS) profile" evidence="9">
    <location>
        <begin position="33"/>
        <end position="421"/>
    </location>
</feature>
<feature type="transmembrane region" description="Helical" evidence="8">
    <location>
        <begin position="273"/>
        <end position="292"/>
    </location>
</feature>
<reference evidence="10 11" key="1">
    <citation type="submission" date="2023-11" db="EMBL/GenBank/DDBJ databases">
        <title>Novel species in genus Nocardioides.</title>
        <authorList>
            <person name="Zhou H."/>
        </authorList>
    </citation>
    <scope>NUCLEOTIDE SEQUENCE [LARGE SCALE GENOMIC DNA]</scope>
    <source>
        <strain evidence="10 11">S-58</strain>
    </source>
</reference>
<dbReference type="Gene3D" id="1.20.1250.20">
    <property type="entry name" value="MFS general substrate transporter like domains"/>
    <property type="match status" value="1"/>
</dbReference>
<feature type="transmembrane region" description="Helical" evidence="8">
    <location>
        <begin position="328"/>
        <end position="347"/>
    </location>
</feature>
<gene>
    <name evidence="10" type="ORF">SFC79_15685</name>
</gene>
<keyword evidence="3" id="KW-1003">Cell membrane</keyword>
<dbReference type="Pfam" id="PF07690">
    <property type="entry name" value="MFS_1"/>
    <property type="match status" value="1"/>
</dbReference>
<dbReference type="EMBL" id="JAXQPW010000006">
    <property type="protein sequence ID" value="MDZ5663214.1"/>
    <property type="molecule type" value="Genomic_DNA"/>
</dbReference>
<dbReference type="InterPro" id="IPR050171">
    <property type="entry name" value="MFS_Transporters"/>
</dbReference>
<organism evidence="10 11">
    <name type="scientific">Nocardioides renjunii</name>
    <dbReference type="NCBI Taxonomy" id="3095075"/>
    <lineage>
        <taxon>Bacteria</taxon>
        <taxon>Bacillati</taxon>
        <taxon>Actinomycetota</taxon>
        <taxon>Actinomycetes</taxon>
        <taxon>Propionibacteriales</taxon>
        <taxon>Nocardioidaceae</taxon>
        <taxon>Nocardioides</taxon>
    </lineage>
</organism>
<proteinExistence type="predicted"/>
<keyword evidence="5 8" id="KW-1133">Transmembrane helix</keyword>
<dbReference type="SUPFAM" id="SSF103473">
    <property type="entry name" value="MFS general substrate transporter"/>
    <property type="match status" value="1"/>
</dbReference>
<evidence type="ECO:0000256" key="5">
    <source>
        <dbReference type="ARBA" id="ARBA00022989"/>
    </source>
</evidence>
<evidence type="ECO:0000313" key="11">
    <source>
        <dbReference type="Proteomes" id="UP001291999"/>
    </source>
</evidence>
<sequence length="431" mass="45996">MDGTGTEDGTEDRSRSAPPRESWWRRQLPPSPLARSLSVQSILFAVGEGTFITGSAVFFTQIVGLSPAQVGIGLTVAGITSFFFAVPSGKLADRVGTRRTWAVSAFLTSALYLVWPFIHGFTAYLLMMVVLEVVSQAGWSGRGAYTLDIFTREERVESQAFMRAALNIGFTLGALIGGLALATDSDAVVRAVPILTGAILLANAWWITRLPDPPARAVTTHADDATIKPAALKNRAFLALMTGDGVLGTNQVLLNIVIPLWLVEETDAPRVLLAWLFGTNTVMAVLLQVAAARGVDSVARSLRASYISAGFFVLSCAIVLVTHDTLGWLTIFLVWLGHVTVTGAELFQSAGSWGFQSELTDPDQRAEYQGAAHIGHTAGSVWAPALFTWLALEQGSLGWVVIAAIVVVSTLTMAPSARAAERYLARHGSAA</sequence>
<evidence type="ECO:0000256" key="4">
    <source>
        <dbReference type="ARBA" id="ARBA00022692"/>
    </source>
</evidence>
<accession>A0ABU5KEE5</accession>
<dbReference type="PROSITE" id="PS50850">
    <property type="entry name" value="MFS"/>
    <property type="match status" value="1"/>
</dbReference>
<comment type="subcellular location">
    <subcellularLocation>
        <location evidence="1">Cell membrane</location>
        <topology evidence="1">Multi-pass membrane protein</topology>
    </subcellularLocation>
</comment>
<dbReference type="Proteomes" id="UP001291999">
    <property type="component" value="Unassembled WGS sequence"/>
</dbReference>
<keyword evidence="6 8" id="KW-0472">Membrane</keyword>
<evidence type="ECO:0000256" key="6">
    <source>
        <dbReference type="ARBA" id="ARBA00023136"/>
    </source>
</evidence>
<evidence type="ECO:0000256" key="2">
    <source>
        <dbReference type="ARBA" id="ARBA00022448"/>
    </source>
</evidence>
<comment type="caution">
    <text evidence="10">The sequence shown here is derived from an EMBL/GenBank/DDBJ whole genome shotgun (WGS) entry which is preliminary data.</text>
</comment>
<feature type="transmembrane region" description="Helical" evidence="8">
    <location>
        <begin position="304"/>
        <end position="322"/>
    </location>
</feature>
<evidence type="ECO:0000256" key="8">
    <source>
        <dbReference type="SAM" id="Phobius"/>
    </source>
</evidence>
<dbReference type="InterPro" id="IPR036259">
    <property type="entry name" value="MFS_trans_sf"/>
</dbReference>
<keyword evidence="2" id="KW-0813">Transport</keyword>
<evidence type="ECO:0000259" key="9">
    <source>
        <dbReference type="PROSITE" id="PS50850"/>
    </source>
</evidence>
<dbReference type="InterPro" id="IPR011701">
    <property type="entry name" value="MFS"/>
</dbReference>
<protein>
    <submittedName>
        <fullName evidence="10">MFS transporter</fullName>
    </submittedName>
</protein>
<feature type="transmembrane region" description="Helical" evidence="8">
    <location>
        <begin position="42"/>
        <end position="62"/>
    </location>
</feature>
<evidence type="ECO:0000256" key="1">
    <source>
        <dbReference type="ARBA" id="ARBA00004651"/>
    </source>
</evidence>
<feature type="transmembrane region" description="Helical" evidence="8">
    <location>
        <begin position="187"/>
        <end position="207"/>
    </location>
</feature>
<feature type="region of interest" description="Disordered" evidence="7">
    <location>
        <begin position="1"/>
        <end position="22"/>
    </location>
</feature>